<dbReference type="SUPFAM" id="SSF101941">
    <property type="entry name" value="NAC domain"/>
    <property type="match status" value="1"/>
</dbReference>
<evidence type="ECO:0000256" key="1">
    <source>
        <dbReference type="ARBA" id="ARBA00023015"/>
    </source>
</evidence>
<dbReference type="Gene3D" id="2.170.150.80">
    <property type="entry name" value="NAC domain"/>
    <property type="match status" value="1"/>
</dbReference>
<evidence type="ECO:0000259" key="5">
    <source>
        <dbReference type="PROSITE" id="PS51005"/>
    </source>
</evidence>
<dbReference type="STRING" id="1088818.A0A2I0BEC9"/>
<dbReference type="FunFam" id="2.170.150.80:FF:000009">
    <property type="entry name" value="NAC domain-containing protein 8"/>
    <property type="match status" value="1"/>
</dbReference>
<evidence type="ECO:0000313" key="6">
    <source>
        <dbReference type="EMBL" id="PKA66155.1"/>
    </source>
</evidence>
<dbReference type="InterPro" id="IPR036093">
    <property type="entry name" value="NAC_dom_sf"/>
</dbReference>
<dbReference type="AlphaFoldDB" id="A0A2I0BEC9"/>
<dbReference type="PROSITE" id="PS51005">
    <property type="entry name" value="NAC"/>
    <property type="match status" value="1"/>
</dbReference>
<dbReference type="InterPro" id="IPR044799">
    <property type="entry name" value="SOG1-like"/>
</dbReference>
<evidence type="ECO:0000256" key="3">
    <source>
        <dbReference type="ARBA" id="ARBA00023163"/>
    </source>
</evidence>
<evidence type="ECO:0000256" key="2">
    <source>
        <dbReference type="ARBA" id="ARBA00023125"/>
    </source>
</evidence>
<dbReference type="Pfam" id="PF02365">
    <property type="entry name" value="NAM"/>
    <property type="match status" value="1"/>
</dbReference>
<dbReference type="GO" id="GO:0005634">
    <property type="term" value="C:nucleus"/>
    <property type="evidence" value="ECO:0007669"/>
    <property type="project" value="TreeGrafter"/>
</dbReference>
<keyword evidence="3" id="KW-0804">Transcription</keyword>
<dbReference type="GO" id="GO:0000976">
    <property type="term" value="F:transcription cis-regulatory region binding"/>
    <property type="evidence" value="ECO:0007669"/>
    <property type="project" value="TreeGrafter"/>
</dbReference>
<gene>
    <name evidence="6" type="primary">NAC008</name>
    <name evidence="6" type="ORF">AXF42_Ash018445</name>
</gene>
<evidence type="ECO:0000256" key="4">
    <source>
        <dbReference type="ARBA" id="ARBA00023242"/>
    </source>
</evidence>
<dbReference type="PANTHER" id="PTHR31079">
    <property type="entry name" value="NAC DOMAIN-CONTAINING PROTEIN 73"/>
    <property type="match status" value="1"/>
</dbReference>
<accession>A0A2I0BEC9</accession>
<dbReference type="EMBL" id="KZ451887">
    <property type="protein sequence ID" value="PKA66155.1"/>
    <property type="molecule type" value="Genomic_DNA"/>
</dbReference>
<dbReference type="GO" id="GO:0003700">
    <property type="term" value="F:DNA-binding transcription factor activity"/>
    <property type="evidence" value="ECO:0007669"/>
    <property type="project" value="InterPro"/>
</dbReference>
<evidence type="ECO:0000313" key="7">
    <source>
        <dbReference type="Proteomes" id="UP000236161"/>
    </source>
</evidence>
<keyword evidence="7" id="KW-1185">Reference proteome</keyword>
<reference evidence="6 7" key="1">
    <citation type="journal article" date="2017" name="Nature">
        <title>The Apostasia genome and the evolution of orchids.</title>
        <authorList>
            <person name="Zhang G.Q."/>
            <person name="Liu K.W."/>
            <person name="Li Z."/>
            <person name="Lohaus R."/>
            <person name="Hsiao Y.Y."/>
            <person name="Niu S.C."/>
            <person name="Wang J.Y."/>
            <person name="Lin Y.C."/>
            <person name="Xu Q."/>
            <person name="Chen L.J."/>
            <person name="Yoshida K."/>
            <person name="Fujiwara S."/>
            <person name="Wang Z.W."/>
            <person name="Zhang Y.Q."/>
            <person name="Mitsuda N."/>
            <person name="Wang M."/>
            <person name="Liu G.H."/>
            <person name="Pecoraro L."/>
            <person name="Huang H.X."/>
            <person name="Xiao X.J."/>
            <person name="Lin M."/>
            <person name="Wu X.Y."/>
            <person name="Wu W.L."/>
            <person name="Chen Y.Y."/>
            <person name="Chang S.B."/>
            <person name="Sakamoto S."/>
            <person name="Ohme-Takagi M."/>
            <person name="Yagi M."/>
            <person name="Zeng S.J."/>
            <person name="Shen C.Y."/>
            <person name="Yeh C.M."/>
            <person name="Luo Y.B."/>
            <person name="Tsai W.C."/>
            <person name="Van de Peer Y."/>
            <person name="Liu Z.J."/>
        </authorList>
    </citation>
    <scope>NUCLEOTIDE SEQUENCE [LARGE SCALE GENOMIC DNA]</scope>
    <source>
        <strain evidence="7">cv. Shenzhen</strain>
        <tissue evidence="6">Stem</tissue>
    </source>
</reference>
<name>A0A2I0BEC9_9ASPA</name>
<protein>
    <submittedName>
        <fullName evidence="6">NAC domain-containing protein 8</fullName>
    </submittedName>
</protein>
<keyword evidence="2" id="KW-0238">DNA-binding</keyword>
<keyword evidence="1" id="KW-0805">Transcription regulation</keyword>
<organism evidence="6 7">
    <name type="scientific">Apostasia shenzhenica</name>
    <dbReference type="NCBI Taxonomy" id="1088818"/>
    <lineage>
        <taxon>Eukaryota</taxon>
        <taxon>Viridiplantae</taxon>
        <taxon>Streptophyta</taxon>
        <taxon>Embryophyta</taxon>
        <taxon>Tracheophyta</taxon>
        <taxon>Spermatophyta</taxon>
        <taxon>Magnoliopsida</taxon>
        <taxon>Liliopsida</taxon>
        <taxon>Asparagales</taxon>
        <taxon>Orchidaceae</taxon>
        <taxon>Apostasioideae</taxon>
        <taxon>Apostasia</taxon>
    </lineage>
</organism>
<proteinExistence type="predicted"/>
<dbReference type="InterPro" id="IPR003441">
    <property type="entry name" value="NAC-dom"/>
</dbReference>
<dbReference type="Proteomes" id="UP000236161">
    <property type="component" value="Unassembled WGS sequence"/>
</dbReference>
<sequence length="399" mass="44880">MVYRAWLINSRGIAKKVKNASTDSNYQIRDLGGEAHRECPNCKYVIDNSDVSVEWPGLPAGVKFDPSDAELLEHLNGKVGMGNAKAHILIDEFIPTLEGDQGICYTHPKNLPGIKKDGSSVHFFHRTSNAYSTGHRKRRKIHNQCSEFDDSVRWHKTGKTKPVMDNGFQKGWKKIMVLYRSSRKGCKPDKANWVMHQYHLGKDEDEKDGEMVVSKIFYQQTKQMSTGETGLMPEGLNSLAVRIDPRTPKTVTPRPPRSKLNASFEADEHSPLLLPVQDTRSSLPIVNLKAEDIGSTWWAGESQAVDEPETQKMDELLLCHEVLDLFPSIAESSLPQFIFESKDRSQQDDCTACGFSSLSNIEVDTPPDFQLSVRCLVLLSSPQSIFENVKFLISHYSKA</sequence>
<keyword evidence="4" id="KW-0539">Nucleus</keyword>
<dbReference type="OrthoDB" id="643388at2759"/>
<dbReference type="PANTHER" id="PTHR31079:SF2">
    <property type="entry name" value="NAC DOMAIN CONTAINING PROTEIN 44-RELATED"/>
    <property type="match status" value="1"/>
</dbReference>
<feature type="domain" description="NAC" evidence="5">
    <location>
        <begin position="58"/>
        <end position="219"/>
    </location>
</feature>